<comment type="caution">
    <text evidence="4">The sequence shown here is derived from an EMBL/GenBank/DDBJ whole genome shotgun (WGS) entry which is preliminary data.</text>
</comment>
<name>A0A4Q5IWH3_9ACTN</name>
<feature type="chain" id="PRO_5020837767" evidence="2">
    <location>
        <begin position="30"/>
        <end position="275"/>
    </location>
</feature>
<gene>
    <name evidence="4" type="ORF">ETU37_22230</name>
</gene>
<dbReference type="AlphaFoldDB" id="A0A4Q5IWH3"/>
<evidence type="ECO:0000259" key="3">
    <source>
        <dbReference type="Pfam" id="PF14344"/>
    </source>
</evidence>
<organism evidence="4 5">
    <name type="scientific">Nocardioides iriomotensis</name>
    <dbReference type="NCBI Taxonomy" id="715784"/>
    <lineage>
        <taxon>Bacteria</taxon>
        <taxon>Bacillati</taxon>
        <taxon>Actinomycetota</taxon>
        <taxon>Actinomycetes</taxon>
        <taxon>Propionibacteriales</taxon>
        <taxon>Nocardioidaceae</taxon>
        <taxon>Nocardioides</taxon>
    </lineage>
</organism>
<proteinExistence type="predicted"/>
<keyword evidence="1" id="KW-0812">Transmembrane</keyword>
<feature type="domain" description="DUF4397" evidence="3">
    <location>
        <begin position="42"/>
        <end position="142"/>
    </location>
</feature>
<reference evidence="4 5" key="1">
    <citation type="submission" date="2019-01" db="EMBL/GenBank/DDBJ databases">
        <title>Nocardioides guangzhouensis sp. nov., an actinobacterium isolated from soil.</title>
        <authorList>
            <person name="Fu Y."/>
            <person name="Cai Y."/>
            <person name="Lin Z."/>
            <person name="Chen P."/>
        </authorList>
    </citation>
    <scope>NUCLEOTIDE SEQUENCE [LARGE SCALE GENOMIC DNA]</scope>
    <source>
        <strain evidence="4 5">NBRC 105384</strain>
    </source>
</reference>
<feature type="transmembrane region" description="Helical" evidence="1">
    <location>
        <begin position="250"/>
        <end position="268"/>
    </location>
</feature>
<evidence type="ECO:0000313" key="4">
    <source>
        <dbReference type="EMBL" id="RYU09265.1"/>
    </source>
</evidence>
<keyword evidence="1" id="KW-1133">Transmembrane helix</keyword>
<dbReference type="OrthoDB" id="5800709at2"/>
<keyword evidence="5" id="KW-1185">Reference proteome</keyword>
<evidence type="ECO:0000256" key="1">
    <source>
        <dbReference type="SAM" id="Phobius"/>
    </source>
</evidence>
<dbReference type="Pfam" id="PF14344">
    <property type="entry name" value="DUF4397"/>
    <property type="match status" value="1"/>
</dbReference>
<evidence type="ECO:0000256" key="2">
    <source>
        <dbReference type="SAM" id="SignalP"/>
    </source>
</evidence>
<dbReference type="EMBL" id="SDPU01000036">
    <property type="protein sequence ID" value="RYU09265.1"/>
    <property type="molecule type" value="Genomic_DNA"/>
</dbReference>
<protein>
    <submittedName>
        <fullName evidence="4">DUF4397 domain-containing protein</fullName>
    </submittedName>
</protein>
<feature type="signal peptide" evidence="2">
    <location>
        <begin position="1"/>
        <end position="29"/>
    </location>
</feature>
<sequence length="275" mass="27455">MSILPTPRCAAVLATGTLLLMTTLPAAQAQPPTAAAVSTTTYVVQGVPAVDVDISIDGALVQSGVAAKEVVPLDDLPAGIHEIELSTDDWSVGTEFEAGSSQDVVLHWPADAADEPVVTTFANAVGPVSSGEGRLTVAHTAVVPPADITANGDTLFTNIANGEFVSAEVPADTYSVAVVPTGGGDPLLGPVDLPIADGSLTRVFAIGAPRDGSMDAVVQVLPLGSTGAAPTSVDTGSAGLVDPAGPPTDVPVALLVALGVTLAGALALRRRLVRH</sequence>
<keyword evidence="1" id="KW-0472">Membrane</keyword>
<dbReference type="Proteomes" id="UP000291189">
    <property type="component" value="Unassembled WGS sequence"/>
</dbReference>
<accession>A0A4Q5IWH3</accession>
<dbReference type="InterPro" id="IPR025510">
    <property type="entry name" value="DUF4397"/>
</dbReference>
<evidence type="ECO:0000313" key="5">
    <source>
        <dbReference type="Proteomes" id="UP000291189"/>
    </source>
</evidence>
<keyword evidence="2" id="KW-0732">Signal</keyword>